<gene>
    <name evidence="2" type="ORF">dnm_057490</name>
</gene>
<sequence length="169" mass="19866">MDKNIVKEKFSKITLWKRSGERAPHKPLLILYALGRLLWDKERLIPYEDIDNEVVKLLRDFGPDRASYRPEYPFWRLQKDQIWEVVNAENIELTKSGDPKKSDLIGSHVKGGFSEVIFQELQKDYQLFQDIIQELLYANFSETVHENILQSVGIDIDQPFVNDKKTETI</sequence>
<evidence type="ECO:0000259" key="1">
    <source>
        <dbReference type="Pfam" id="PF26340"/>
    </source>
</evidence>
<name>A0A975BQ93_9BACT</name>
<dbReference type="InterPro" id="IPR058813">
    <property type="entry name" value="DNA-SBD_ScoMcrA"/>
</dbReference>
<keyword evidence="3" id="KW-1185">Reference proteome</keyword>
<evidence type="ECO:0000313" key="2">
    <source>
        <dbReference type="EMBL" id="QTA89692.1"/>
    </source>
</evidence>
<dbReference type="RefSeq" id="WP_207678201.1">
    <property type="nucleotide sequence ID" value="NZ_CP061800.1"/>
</dbReference>
<dbReference type="KEGG" id="dmm:dnm_057490"/>
<dbReference type="Proteomes" id="UP000663722">
    <property type="component" value="Chromosome"/>
</dbReference>
<dbReference type="AlphaFoldDB" id="A0A975BQ93"/>
<organism evidence="2 3">
    <name type="scientific">Desulfonema magnum</name>
    <dbReference type="NCBI Taxonomy" id="45655"/>
    <lineage>
        <taxon>Bacteria</taxon>
        <taxon>Pseudomonadati</taxon>
        <taxon>Thermodesulfobacteriota</taxon>
        <taxon>Desulfobacteria</taxon>
        <taxon>Desulfobacterales</taxon>
        <taxon>Desulfococcaceae</taxon>
        <taxon>Desulfonema</taxon>
    </lineage>
</organism>
<dbReference type="Pfam" id="PF26340">
    <property type="entry name" value="DNA-SBD_ScoMcrA"/>
    <property type="match status" value="1"/>
</dbReference>
<evidence type="ECO:0000313" key="3">
    <source>
        <dbReference type="Proteomes" id="UP000663722"/>
    </source>
</evidence>
<accession>A0A975BQ93</accession>
<protein>
    <recommendedName>
        <fullName evidence="1">ScoMcrA-like DNA sulfur-binding domain-containing protein</fullName>
    </recommendedName>
</protein>
<proteinExistence type="predicted"/>
<dbReference type="EMBL" id="CP061800">
    <property type="protein sequence ID" value="QTA89692.1"/>
    <property type="molecule type" value="Genomic_DNA"/>
</dbReference>
<feature type="domain" description="ScoMcrA-like DNA sulfur-binding" evidence="1">
    <location>
        <begin position="6"/>
        <end position="155"/>
    </location>
</feature>
<reference evidence="2" key="1">
    <citation type="journal article" date="2021" name="Microb. Physiol.">
        <title>Proteogenomic Insights into the Physiology of Marine, Sulfate-Reducing, Filamentous Desulfonema limicola and Desulfonema magnum.</title>
        <authorList>
            <person name="Schnaars V."/>
            <person name="Wohlbrand L."/>
            <person name="Scheve S."/>
            <person name="Hinrichs C."/>
            <person name="Reinhardt R."/>
            <person name="Rabus R."/>
        </authorList>
    </citation>
    <scope>NUCLEOTIDE SEQUENCE</scope>
    <source>
        <strain evidence="2">4be13</strain>
    </source>
</reference>